<accession>A0A6B2LUH6</accession>
<dbReference type="GO" id="GO:0006741">
    <property type="term" value="P:NADP+ biosynthetic process"/>
    <property type="evidence" value="ECO:0007669"/>
    <property type="project" value="TreeGrafter"/>
</dbReference>
<dbReference type="PANTHER" id="PTHR20275">
    <property type="entry name" value="NAD KINASE"/>
    <property type="match status" value="1"/>
</dbReference>
<dbReference type="InterPro" id="IPR016064">
    <property type="entry name" value="NAD/diacylglycerol_kinase_sf"/>
</dbReference>
<dbReference type="EMBL" id="GIBP01011392">
    <property type="protein sequence ID" value="NDV40361.1"/>
    <property type="molecule type" value="Transcribed_RNA"/>
</dbReference>
<dbReference type="PANTHER" id="PTHR20275:SF0">
    <property type="entry name" value="NAD KINASE"/>
    <property type="match status" value="1"/>
</dbReference>
<reference evidence="1" key="1">
    <citation type="journal article" date="2020" name="J. Eukaryot. Microbiol.">
        <title>De novo Sequencing, Assembly and Annotation of the Transcriptome for the Free-Living Testate Amoeba Arcella intermedia.</title>
        <authorList>
            <person name="Ribeiro G.M."/>
            <person name="Porfirio-Sousa A.L."/>
            <person name="Maurer-Alcala X.X."/>
            <person name="Katz L.A."/>
            <person name="Lahr D.J.G."/>
        </authorList>
    </citation>
    <scope>NUCLEOTIDE SEQUENCE</scope>
</reference>
<dbReference type="Gene3D" id="2.60.200.30">
    <property type="entry name" value="Probable inorganic polyphosphate/atp-NAD kinase, domain 2"/>
    <property type="match status" value="1"/>
</dbReference>
<evidence type="ECO:0000313" key="1">
    <source>
        <dbReference type="EMBL" id="NDV40361.1"/>
    </source>
</evidence>
<dbReference type="AlphaFoldDB" id="A0A6B2LUH6"/>
<dbReference type="InterPro" id="IPR017437">
    <property type="entry name" value="ATP-NAD_kinase_PpnK-typ_C"/>
</dbReference>
<dbReference type="GO" id="GO:0019674">
    <property type="term" value="P:NAD+ metabolic process"/>
    <property type="evidence" value="ECO:0007669"/>
    <property type="project" value="InterPro"/>
</dbReference>
<organism evidence="1">
    <name type="scientific">Arcella intermedia</name>
    <dbReference type="NCBI Taxonomy" id="1963864"/>
    <lineage>
        <taxon>Eukaryota</taxon>
        <taxon>Amoebozoa</taxon>
        <taxon>Tubulinea</taxon>
        <taxon>Elardia</taxon>
        <taxon>Arcellinida</taxon>
        <taxon>Sphaerothecina</taxon>
        <taxon>Arcellidae</taxon>
        <taxon>Arcella</taxon>
    </lineage>
</organism>
<dbReference type="GO" id="GO:0003951">
    <property type="term" value="F:NAD+ kinase activity"/>
    <property type="evidence" value="ECO:0007669"/>
    <property type="project" value="InterPro"/>
</dbReference>
<name>A0A6B2LUH6_9EUKA</name>
<proteinExistence type="predicted"/>
<dbReference type="SUPFAM" id="SSF111331">
    <property type="entry name" value="NAD kinase/diacylglycerol kinase-like"/>
    <property type="match status" value="1"/>
</dbReference>
<protein>
    <submittedName>
        <fullName evidence="1">Uncharacterized protein</fullName>
    </submittedName>
</protein>
<sequence length="97" mass="11388">MSFRPLVLPDCTRLKIRVPMDSRAKVKASFDGRKPTDLEPGCYVVVTVSPWPMPTFSMRTPIVEWFRSIESRLHWNVREIQHPLREDNLKSHKNSKI</sequence>